<evidence type="ECO:0000313" key="3">
    <source>
        <dbReference type="Proteomes" id="UP001162060"/>
    </source>
</evidence>
<reference evidence="2" key="1">
    <citation type="submission" date="2024-01" db="EMBL/GenBank/DDBJ databases">
        <authorList>
            <person name="Webb A."/>
        </authorList>
    </citation>
    <scope>NUCLEOTIDE SEQUENCE</scope>
    <source>
        <strain evidence="2">Pm1</strain>
    </source>
</reference>
<proteinExistence type="predicted"/>
<sequence length="139" mass="14526">MKVLVSSIFSLSAALPASAGTPKYDEDLGCWPISVERDATYCIDGPVCSGGEARRLPDPRALSKVMWRSPTVTRMSLATVSATTASCQSTPSVSLNYVQDLWYELSQDVSAGVPGGSSSLVPVTTGNPLGSVSNNSMHA</sequence>
<name>A0AAV1UAE5_9STRA</name>
<organism evidence="2 3">
    <name type="scientific">Peronospora matthiolae</name>
    <dbReference type="NCBI Taxonomy" id="2874970"/>
    <lineage>
        <taxon>Eukaryota</taxon>
        <taxon>Sar</taxon>
        <taxon>Stramenopiles</taxon>
        <taxon>Oomycota</taxon>
        <taxon>Peronosporomycetes</taxon>
        <taxon>Peronosporales</taxon>
        <taxon>Peronosporaceae</taxon>
        <taxon>Peronospora</taxon>
    </lineage>
</organism>
<evidence type="ECO:0000256" key="1">
    <source>
        <dbReference type="SAM" id="SignalP"/>
    </source>
</evidence>
<dbReference type="Proteomes" id="UP001162060">
    <property type="component" value="Unassembled WGS sequence"/>
</dbReference>
<feature type="chain" id="PRO_5043662497" evidence="1">
    <location>
        <begin position="20"/>
        <end position="139"/>
    </location>
</feature>
<evidence type="ECO:0000313" key="2">
    <source>
        <dbReference type="EMBL" id="CAK7931789.1"/>
    </source>
</evidence>
<gene>
    <name evidence="2" type="ORF">PM001_LOCUS16939</name>
</gene>
<dbReference type="EMBL" id="CAKLBY020000185">
    <property type="protein sequence ID" value="CAK7931789.1"/>
    <property type="molecule type" value="Genomic_DNA"/>
</dbReference>
<feature type="signal peptide" evidence="1">
    <location>
        <begin position="1"/>
        <end position="19"/>
    </location>
</feature>
<accession>A0AAV1UAE5</accession>
<keyword evidence="1" id="KW-0732">Signal</keyword>
<protein>
    <submittedName>
        <fullName evidence="2">Uncharacterized protein</fullName>
    </submittedName>
</protein>
<comment type="caution">
    <text evidence="2">The sequence shown here is derived from an EMBL/GenBank/DDBJ whole genome shotgun (WGS) entry which is preliminary data.</text>
</comment>
<dbReference type="AlphaFoldDB" id="A0AAV1UAE5"/>